<dbReference type="Proteomes" id="UP000324897">
    <property type="component" value="Unassembled WGS sequence"/>
</dbReference>
<accession>A0A5J9SLM0</accession>
<sequence>MTAPLLARSGREVVCGSHGRPHPILKMTITEEQEQQIHGAKQRRLRASINQGLPRYRAGTACHASFKATMEVPYDILSHILERIDSHISFIHAAAVCKLCVAPSPAPTSSANIAPYTRMPSLGITTKMPLLNLI</sequence>
<feature type="non-terminal residue" evidence="1">
    <location>
        <position position="1"/>
    </location>
</feature>
<evidence type="ECO:0000313" key="2">
    <source>
        <dbReference type="Proteomes" id="UP000324897"/>
    </source>
</evidence>
<dbReference type="Gramene" id="TVT99875">
    <property type="protein sequence ID" value="TVT99875"/>
    <property type="gene ID" value="EJB05_54728"/>
</dbReference>
<keyword evidence="2" id="KW-1185">Reference proteome</keyword>
<proteinExistence type="predicted"/>
<reference evidence="1 2" key="1">
    <citation type="journal article" date="2019" name="Sci. Rep.">
        <title>A high-quality genome of Eragrostis curvula grass provides insights into Poaceae evolution and supports new strategies to enhance forage quality.</title>
        <authorList>
            <person name="Carballo J."/>
            <person name="Santos B.A.C.M."/>
            <person name="Zappacosta D."/>
            <person name="Garbus I."/>
            <person name="Selva J.P."/>
            <person name="Gallo C.A."/>
            <person name="Diaz A."/>
            <person name="Albertini E."/>
            <person name="Caccamo M."/>
            <person name="Echenique V."/>
        </authorList>
    </citation>
    <scope>NUCLEOTIDE SEQUENCE [LARGE SCALE GENOMIC DNA]</scope>
    <source>
        <strain evidence="2">cv. Victoria</strain>
        <tissue evidence="1">Leaf</tissue>
    </source>
</reference>
<evidence type="ECO:0000313" key="1">
    <source>
        <dbReference type="EMBL" id="TVT99875.1"/>
    </source>
</evidence>
<dbReference type="AlphaFoldDB" id="A0A5J9SLM0"/>
<gene>
    <name evidence="1" type="ORF">EJB05_54728</name>
</gene>
<comment type="caution">
    <text evidence="1">The sequence shown here is derived from an EMBL/GenBank/DDBJ whole genome shotgun (WGS) entry which is preliminary data.</text>
</comment>
<evidence type="ECO:0008006" key="3">
    <source>
        <dbReference type="Google" id="ProtNLM"/>
    </source>
</evidence>
<dbReference type="EMBL" id="RWGY01000665">
    <property type="protein sequence ID" value="TVT99875.1"/>
    <property type="molecule type" value="Genomic_DNA"/>
</dbReference>
<protein>
    <recommendedName>
        <fullName evidence="3">F-box domain-containing protein</fullName>
    </recommendedName>
</protein>
<name>A0A5J9SLM0_9POAL</name>
<organism evidence="1 2">
    <name type="scientific">Eragrostis curvula</name>
    <name type="common">weeping love grass</name>
    <dbReference type="NCBI Taxonomy" id="38414"/>
    <lineage>
        <taxon>Eukaryota</taxon>
        <taxon>Viridiplantae</taxon>
        <taxon>Streptophyta</taxon>
        <taxon>Embryophyta</taxon>
        <taxon>Tracheophyta</taxon>
        <taxon>Spermatophyta</taxon>
        <taxon>Magnoliopsida</taxon>
        <taxon>Liliopsida</taxon>
        <taxon>Poales</taxon>
        <taxon>Poaceae</taxon>
        <taxon>PACMAD clade</taxon>
        <taxon>Chloridoideae</taxon>
        <taxon>Eragrostideae</taxon>
        <taxon>Eragrostidinae</taxon>
        <taxon>Eragrostis</taxon>
    </lineage>
</organism>